<keyword evidence="3" id="KW-1185">Reference proteome</keyword>
<feature type="region of interest" description="Disordered" evidence="1">
    <location>
        <begin position="166"/>
        <end position="189"/>
    </location>
</feature>
<proteinExistence type="predicted"/>
<name>A0AAD9P7Q6_RIDPI</name>
<comment type="caution">
    <text evidence="2">The sequence shown here is derived from an EMBL/GenBank/DDBJ whole genome shotgun (WGS) entry which is preliminary data.</text>
</comment>
<organism evidence="2 3">
    <name type="scientific">Ridgeia piscesae</name>
    <name type="common">Tubeworm</name>
    <dbReference type="NCBI Taxonomy" id="27915"/>
    <lineage>
        <taxon>Eukaryota</taxon>
        <taxon>Metazoa</taxon>
        <taxon>Spiralia</taxon>
        <taxon>Lophotrochozoa</taxon>
        <taxon>Annelida</taxon>
        <taxon>Polychaeta</taxon>
        <taxon>Sedentaria</taxon>
        <taxon>Canalipalpata</taxon>
        <taxon>Sabellida</taxon>
        <taxon>Siboglinidae</taxon>
        <taxon>Ridgeia</taxon>
    </lineage>
</organism>
<accession>A0AAD9P7Q6</accession>
<reference evidence="2" key="1">
    <citation type="journal article" date="2023" name="Mol. Biol. Evol.">
        <title>Third-Generation Sequencing Reveals the Adaptive Role of the Epigenome in Three Deep-Sea Polychaetes.</title>
        <authorList>
            <person name="Perez M."/>
            <person name="Aroh O."/>
            <person name="Sun Y."/>
            <person name="Lan Y."/>
            <person name="Juniper S.K."/>
            <person name="Young C.R."/>
            <person name="Angers B."/>
            <person name="Qian P.Y."/>
        </authorList>
    </citation>
    <scope>NUCLEOTIDE SEQUENCE</scope>
    <source>
        <strain evidence="2">R07B-5</strain>
    </source>
</reference>
<dbReference type="EMBL" id="JAODUO010000098">
    <property type="protein sequence ID" value="KAK2189738.1"/>
    <property type="molecule type" value="Genomic_DNA"/>
</dbReference>
<dbReference type="AlphaFoldDB" id="A0AAD9P7Q6"/>
<evidence type="ECO:0000313" key="3">
    <source>
        <dbReference type="Proteomes" id="UP001209878"/>
    </source>
</evidence>
<gene>
    <name evidence="2" type="ORF">NP493_98g02000</name>
</gene>
<evidence type="ECO:0000313" key="2">
    <source>
        <dbReference type="EMBL" id="KAK2189738.1"/>
    </source>
</evidence>
<dbReference type="Proteomes" id="UP001209878">
    <property type="component" value="Unassembled WGS sequence"/>
</dbReference>
<protein>
    <submittedName>
        <fullName evidence="2">Uncharacterized protein</fullName>
    </submittedName>
</protein>
<sequence length="237" mass="27119">MPDRVPEVCILRQGNGYCGKRTRNHSYDIVMCTRQQLQHCYMYSKCLLQCPRGTSQSVRVTKYLHRSRGTNHVSRTYGSEHYPPHYIETYSGDPDSVCRHCSVRRITNSLPPQHLRRTSAQTNRKVSAFVATRDAGKLEQRLSPGATRRIDISLACGRYLYLHTDTKPPRHRDNNANNYVNSTPRDRGGIQVKRVPCKRQQDTTHVYNTACTSIKFLPRSTRTHTHGQTGGYGWPSA</sequence>
<evidence type="ECO:0000256" key="1">
    <source>
        <dbReference type="SAM" id="MobiDB-lite"/>
    </source>
</evidence>